<sequence length="286" mass="32734">MATHYCLVENGMEKMLLQWLSEQTSNVYWLADHLTFKQAVANNSGIVFDGTQVVFHGETFAPVMALSPWLVPVSDMVSDIDYECLQQGIFLSCSCPSTELLSHLQSLLIAALEGEEVLFRFYDRQVIVPMLERMDEIEKNQFLGKINQLVVFDSHEKNRLVSFTNTSDAQFTAKKTTWWVIKRHHLEAHENLPLVQANLESWLWRHFPKVMNEYLIQGRDIASMLAPSLSVPEQTLTYRVLSAAIVAVVGAEQLTQPSMIEFLRDYNNEEAQLALHALTRQFELRG</sequence>
<dbReference type="AlphaFoldDB" id="A0A023PRL3"/>
<evidence type="ECO:0000313" key="2">
    <source>
        <dbReference type="EMBL" id="AHX36906.1"/>
    </source>
</evidence>
<name>A0A023PRL3_VIBCL</name>
<dbReference type="InterPro" id="IPR025391">
    <property type="entry name" value="DUF4123"/>
</dbReference>
<dbReference type="OMA" id="HAWITER"/>
<reference evidence="2" key="1">
    <citation type="journal article" date="2014" name="Nat. Commun.">
        <title>The Vibrio cholerae type VI secretion system employs diverse effector modules for intraspecific competition.</title>
        <authorList>
            <person name="Unterweger D."/>
            <person name="Miyata S.T."/>
            <person name="Bachmann V."/>
            <person name="Brooks T.M."/>
            <person name="Mullins T."/>
            <person name="Kostiuk B."/>
            <person name="Provenzano D."/>
            <person name="Pukatzki S."/>
        </authorList>
    </citation>
    <scope>NUCLEOTIDE SEQUENCE</scope>
    <source>
        <strain evidence="2">CA401</strain>
    </source>
</reference>
<dbReference type="Pfam" id="PF13503">
    <property type="entry name" value="DUF4123"/>
    <property type="match status" value="1"/>
</dbReference>
<dbReference type="EMBL" id="KF228950">
    <property type="protein sequence ID" value="AHX36906.1"/>
    <property type="molecule type" value="Genomic_DNA"/>
</dbReference>
<organism evidence="2">
    <name type="scientific">Vibrio cholerae</name>
    <dbReference type="NCBI Taxonomy" id="666"/>
    <lineage>
        <taxon>Bacteria</taxon>
        <taxon>Pseudomonadati</taxon>
        <taxon>Pseudomonadota</taxon>
        <taxon>Gammaproteobacteria</taxon>
        <taxon>Vibrionales</taxon>
        <taxon>Vibrionaceae</taxon>
        <taxon>Vibrio</taxon>
    </lineage>
</organism>
<dbReference type="PATRIC" id="fig|666.1990.peg.524"/>
<protein>
    <recommendedName>
        <fullName evidence="1">DUF4123 domain-containing protein</fullName>
    </recommendedName>
</protein>
<proteinExistence type="predicted"/>
<feature type="domain" description="DUF4123" evidence="1">
    <location>
        <begin position="27"/>
        <end position="140"/>
    </location>
</feature>
<accession>A0A023PRL3</accession>
<evidence type="ECO:0000259" key="1">
    <source>
        <dbReference type="Pfam" id="PF13503"/>
    </source>
</evidence>